<dbReference type="AlphaFoldDB" id="A0A1B7W2G5"/>
<proteinExistence type="predicted"/>
<evidence type="ECO:0000313" key="2">
    <source>
        <dbReference type="Proteomes" id="UP000092382"/>
    </source>
</evidence>
<reference evidence="1 2" key="1">
    <citation type="submission" date="2015-09" db="EMBL/GenBank/DDBJ databases">
        <title>Whole genome shotgun sequence assembly of Aphanizomenon flos-aquae UKL13.</title>
        <authorList>
            <person name="Driscoll C."/>
        </authorList>
    </citation>
    <scope>NUCLEOTIDE SEQUENCE [LARGE SCALE GENOMIC DNA]</scope>
    <source>
        <strain evidence="1">MDT13</strain>
    </source>
</reference>
<protein>
    <submittedName>
        <fullName evidence="1">Uncharacterized protein</fullName>
    </submittedName>
</protein>
<dbReference type="EMBL" id="LJOY01000001">
    <property type="protein sequence ID" value="OBQ27464.1"/>
    <property type="molecule type" value="Genomic_DNA"/>
</dbReference>
<gene>
    <name evidence="1" type="ORF">AN481_00645</name>
</gene>
<evidence type="ECO:0000313" key="1">
    <source>
        <dbReference type="EMBL" id="OBQ27464.1"/>
    </source>
</evidence>
<comment type="caution">
    <text evidence="1">The sequence shown here is derived from an EMBL/GenBank/DDBJ whole genome shotgun (WGS) entry which is preliminary data.</text>
</comment>
<organism evidence="1 2">
    <name type="scientific">Aphanizomenon flos-aquae LD13</name>
    <dbReference type="NCBI Taxonomy" id="1710894"/>
    <lineage>
        <taxon>Bacteria</taxon>
        <taxon>Bacillati</taxon>
        <taxon>Cyanobacteriota</taxon>
        <taxon>Cyanophyceae</taxon>
        <taxon>Nostocales</taxon>
        <taxon>Aphanizomenonaceae</taxon>
        <taxon>Aphanizomenon</taxon>
    </lineage>
</organism>
<sequence length="77" mass="8989">MITFSQTTLYDYSGVLSLHENFCLKATVDTISRFDRLHCHEEGFKLTFLGLIEEKLRVFWTLLITLKGFNLLLFGKN</sequence>
<name>A0A1B7W2G5_APHFL</name>
<dbReference type="PATRIC" id="fig|1710894.3.peg.2303"/>
<accession>A0A1B7W2G5</accession>
<dbReference type="Proteomes" id="UP000092382">
    <property type="component" value="Unassembled WGS sequence"/>
</dbReference>